<evidence type="ECO:0000313" key="2">
    <source>
        <dbReference type="Proteomes" id="UP000887572"/>
    </source>
</evidence>
<name>A0A914GVY0_GLORO</name>
<proteinExistence type="predicted"/>
<protein>
    <submittedName>
        <fullName evidence="3">Uncharacterized protein</fullName>
    </submittedName>
</protein>
<organism evidence="2 3">
    <name type="scientific">Globodera rostochiensis</name>
    <name type="common">Golden nematode worm</name>
    <name type="synonym">Heterodera rostochiensis</name>
    <dbReference type="NCBI Taxonomy" id="31243"/>
    <lineage>
        <taxon>Eukaryota</taxon>
        <taxon>Metazoa</taxon>
        <taxon>Ecdysozoa</taxon>
        <taxon>Nematoda</taxon>
        <taxon>Chromadorea</taxon>
        <taxon>Rhabditida</taxon>
        <taxon>Tylenchina</taxon>
        <taxon>Tylenchomorpha</taxon>
        <taxon>Tylenchoidea</taxon>
        <taxon>Heteroderidae</taxon>
        <taxon>Heteroderinae</taxon>
        <taxon>Globodera</taxon>
    </lineage>
</organism>
<keyword evidence="2" id="KW-1185">Reference proteome</keyword>
<dbReference type="Proteomes" id="UP000887572">
    <property type="component" value="Unplaced"/>
</dbReference>
<dbReference type="WBParaSite" id="Gr19_v10_g11833.t1">
    <property type="protein sequence ID" value="Gr19_v10_g11833.t1"/>
    <property type="gene ID" value="Gr19_v10_g11833"/>
</dbReference>
<feature type="region of interest" description="Disordered" evidence="1">
    <location>
        <begin position="1"/>
        <end position="39"/>
    </location>
</feature>
<reference evidence="3" key="1">
    <citation type="submission" date="2022-11" db="UniProtKB">
        <authorList>
            <consortium name="WormBaseParasite"/>
        </authorList>
    </citation>
    <scope>IDENTIFICATION</scope>
</reference>
<evidence type="ECO:0000313" key="3">
    <source>
        <dbReference type="WBParaSite" id="Gr19_v10_g11833.t1"/>
    </source>
</evidence>
<accession>A0A914GVY0</accession>
<dbReference type="AlphaFoldDB" id="A0A914GVY0"/>
<evidence type="ECO:0000256" key="1">
    <source>
        <dbReference type="SAM" id="MobiDB-lite"/>
    </source>
</evidence>
<sequence length="106" mass="11511">MTSGQPASPFGDPGGGWSCELVTSGGSITPESLRRRPWGSRTRLFGRPKFLQFFTNPPRHGIRKKIMSPGVGTVPGHASSCMLQIPFSFIPGGGTRARDGRHDFKR</sequence>